<dbReference type="AlphaFoldDB" id="Q54WC8"/>
<dbReference type="GO" id="GO:0000494">
    <property type="term" value="P:box C/D sno(s)RNA 3'-end processing"/>
    <property type="evidence" value="ECO:0000318"/>
    <property type="project" value="GO_Central"/>
</dbReference>
<dbReference type="InterPro" id="IPR018812">
    <property type="entry name" value="SAK_HAD"/>
</dbReference>
<dbReference type="dictyBase" id="DDB_G0279755"/>
<dbReference type="GO" id="GO:0031428">
    <property type="term" value="C:box C/D methylation guide snoRNP complex"/>
    <property type="evidence" value="ECO:0000318"/>
    <property type="project" value="GO_Central"/>
</dbReference>
<evidence type="ECO:0000313" key="4">
    <source>
        <dbReference type="Proteomes" id="UP000002195"/>
    </source>
</evidence>
<evidence type="ECO:0000259" key="2">
    <source>
        <dbReference type="Pfam" id="PF10307"/>
    </source>
</evidence>
<feature type="region of interest" description="Disordered" evidence="1">
    <location>
        <begin position="424"/>
        <end position="448"/>
    </location>
</feature>
<evidence type="ECO:0000256" key="1">
    <source>
        <dbReference type="SAM" id="MobiDB-lite"/>
    </source>
</evidence>
<accession>Q54WC8</accession>
<dbReference type="GO" id="GO:0003723">
    <property type="term" value="F:RNA binding"/>
    <property type="evidence" value="ECO:0000318"/>
    <property type="project" value="GO_Central"/>
</dbReference>
<dbReference type="GO" id="GO:1990259">
    <property type="term" value="F:histone H2AQ104 methyltransferase activity"/>
    <property type="evidence" value="ECO:0000318"/>
    <property type="project" value="GO_Central"/>
</dbReference>
<dbReference type="PANTHER" id="PTHR10335">
    <property type="entry name" value="RRNA 2-O-METHYLTRANSFERASE FIBRILLARIN"/>
    <property type="match status" value="1"/>
</dbReference>
<dbReference type="VEuPathDB" id="AmoebaDB:DDB_G0279755"/>
<dbReference type="STRING" id="44689.Q54WC8"/>
<dbReference type="GO" id="GO:0032040">
    <property type="term" value="C:small-subunit processome"/>
    <property type="evidence" value="ECO:0000318"/>
    <property type="project" value="GO_Central"/>
</dbReference>
<dbReference type="SUPFAM" id="SSF56784">
    <property type="entry name" value="HAD-like"/>
    <property type="match status" value="1"/>
</dbReference>
<dbReference type="EMBL" id="AAFI02000032">
    <property type="protein sequence ID" value="EAL67557.1"/>
    <property type="molecule type" value="Genomic_DNA"/>
</dbReference>
<dbReference type="InterPro" id="IPR036412">
    <property type="entry name" value="HAD-like_sf"/>
</dbReference>
<dbReference type="KEGG" id="ddi:DDB_G0279755"/>
<dbReference type="PANTHER" id="PTHR10335:SF23">
    <property type="entry name" value="OB FOLD-CONTAINING PROTEIN, NUCLEIC ACID BINDING"/>
    <property type="match status" value="1"/>
</dbReference>
<dbReference type="Pfam" id="PF10307">
    <property type="entry name" value="HAD_SAK_1"/>
    <property type="match status" value="1"/>
</dbReference>
<organism evidence="3 4">
    <name type="scientific">Dictyostelium discoideum</name>
    <name type="common">Social amoeba</name>
    <dbReference type="NCBI Taxonomy" id="44689"/>
    <lineage>
        <taxon>Eukaryota</taxon>
        <taxon>Amoebozoa</taxon>
        <taxon>Evosea</taxon>
        <taxon>Eumycetozoa</taxon>
        <taxon>Dictyostelia</taxon>
        <taxon>Dictyosteliales</taxon>
        <taxon>Dictyosteliaceae</taxon>
        <taxon>Dictyostelium</taxon>
    </lineage>
</organism>
<dbReference type="GO" id="GO:0008649">
    <property type="term" value="F:rRNA methyltransferase activity"/>
    <property type="evidence" value="ECO:0000318"/>
    <property type="project" value="GO_Central"/>
</dbReference>
<dbReference type="Proteomes" id="UP000002195">
    <property type="component" value="Unassembled WGS sequence"/>
</dbReference>
<dbReference type="InParanoid" id="Q54WC8"/>
<dbReference type="OMA" id="CTIAIHP"/>
<dbReference type="eggNOG" id="ENOG502S9A9">
    <property type="taxonomic scope" value="Eukaryota"/>
</dbReference>
<dbReference type="RefSeq" id="XP_641530.1">
    <property type="nucleotide sequence ID" value="XM_636438.1"/>
</dbReference>
<keyword evidence="4" id="KW-1185">Reference proteome</keyword>
<proteinExistence type="predicted"/>
<reference evidence="3 4" key="1">
    <citation type="journal article" date="2005" name="Nature">
        <title>The genome of the social amoeba Dictyostelium discoideum.</title>
        <authorList>
            <consortium name="The Dictyostelium discoideum Sequencing Consortium"/>
            <person name="Eichinger L."/>
            <person name="Pachebat J.A."/>
            <person name="Glockner G."/>
            <person name="Rajandream M.A."/>
            <person name="Sucgang R."/>
            <person name="Berriman M."/>
            <person name="Song J."/>
            <person name="Olsen R."/>
            <person name="Szafranski K."/>
            <person name="Xu Q."/>
            <person name="Tunggal B."/>
            <person name="Kummerfeld S."/>
            <person name="Madera M."/>
            <person name="Konfortov B.A."/>
            <person name="Rivero F."/>
            <person name="Bankier A.T."/>
            <person name="Lehmann R."/>
            <person name="Hamlin N."/>
            <person name="Davies R."/>
            <person name="Gaudet P."/>
            <person name="Fey P."/>
            <person name="Pilcher K."/>
            <person name="Chen G."/>
            <person name="Saunders D."/>
            <person name="Sodergren E."/>
            <person name="Davis P."/>
            <person name="Kerhornou A."/>
            <person name="Nie X."/>
            <person name="Hall N."/>
            <person name="Anjard C."/>
            <person name="Hemphill L."/>
            <person name="Bason N."/>
            <person name="Farbrother P."/>
            <person name="Desany B."/>
            <person name="Just E."/>
            <person name="Morio T."/>
            <person name="Rost R."/>
            <person name="Churcher C."/>
            <person name="Cooper J."/>
            <person name="Haydock S."/>
            <person name="van Driessche N."/>
            <person name="Cronin A."/>
            <person name="Goodhead I."/>
            <person name="Muzny D."/>
            <person name="Mourier T."/>
            <person name="Pain A."/>
            <person name="Lu M."/>
            <person name="Harper D."/>
            <person name="Lindsay R."/>
            <person name="Hauser H."/>
            <person name="James K."/>
            <person name="Quiles M."/>
            <person name="Madan Babu M."/>
            <person name="Saito T."/>
            <person name="Buchrieser C."/>
            <person name="Wardroper A."/>
            <person name="Felder M."/>
            <person name="Thangavelu M."/>
            <person name="Johnson D."/>
            <person name="Knights A."/>
            <person name="Loulseged H."/>
            <person name="Mungall K."/>
            <person name="Oliver K."/>
            <person name="Price C."/>
            <person name="Quail M.A."/>
            <person name="Urushihara H."/>
            <person name="Hernandez J."/>
            <person name="Rabbinowitsch E."/>
            <person name="Steffen D."/>
            <person name="Sanders M."/>
            <person name="Ma J."/>
            <person name="Kohara Y."/>
            <person name="Sharp S."/>
            <person name="Simmonds M."/>
            <person name="Spiegler S."/>
            <person name="Tivey A."/>
            <person name="Sugano S."/>
            <person name="White B."/>
            <person name="Walker D."/>
            <person name="Woodward J."/>
            <person name="Winckler T."/>
            <person name="Tanaka Y."/>
            <person name="Shaulsky G."/>
            <person name="Schleicher M."/>
            <person name="Weinstock G."/>
            <person name="Rosenthal A."/>
            <person name="Cox E.C."/>
            <person name="Chisholm R.L."/>
            <person name="Gibbs R."/>
            <person name="Loomis W.F."/>
            <person name="Platzer M."/>
            <person name="Kay R.R."/>
            <person name="Williams J."/>
            <person name="Dear P.H."/>
            <person name="Noegel A.A."/>
            <person name="Barrell B."/>
            <person name="Kuspa A."/>
        </authorList>
    </citation>
    <scope>NUCLEOTIDE SEQUENCE [LARGE SCALE GENOMIC DNA]</scope>
    <source>
        <strain evidence="3 4">AX4</strain>
    </source>
</reference>
<protein>
    <submittedName>
        <fullName evidence="3">OB fold-containing protein, nucleic acid binding</fullName>
    </submittedName>
</protein>
<dbReference type="HOGENOM" id="CLU_496479_0_0_1"/>
<feature type="domain" description="Swiss Army Knife RNA repair protein HAD" evidence="2">
    <location>
        <begin position="17"/>
        <end position="205"/>
    </location>
</feature>
<gene>
    <name evidence="3" type="ORF">DDB_G0279755</name>
</gene>
<dbReference type="PaxDb" id="44689-DDB0233323"/>
<dbReference type="GeneID" id="8622203"/>
<evidence type="ECO:0000313" key="3">
    <source>
        <dbReference type="EMBL" id="EAL67557.1"/>
    </source>
</evidence>
<dbReference type="GO" id="GO:0031167">
    <property type="term" value="P:rRNA methylation"/>
    <property type="evidence" value="ECO:0000318"/>
    <property type="project" value="GO_Central"/>
</dbReference>
<name>Q54WC8_DICDI</name>
<sequence>MSKTLYIFDFDGTLFKSPEPNPSTWNPSIIGKIKGMPDEGGFGWFQDTITLDDPYVPTKPDRDIWFNKNVLDDALNALKHPNNVVCLLTGRTVLYEKIIDRILESVELNFHHKGLKPLNIANSQRETTFDFKKRFILNLMHNTYKDEIKRVVVYEDRINHVDLFKSFLASLPSLDSYKVKHIEEESKYLEYQTELALVDYLVTKNTSPKAELKKHTDYTGLVLDNQSINKILSLVEIPKNWLLKAHHITLNLGPINHKLWKPIEKSSDSTDETNVLNEIKNLSISESSTKTTTTTTTIVVDDVSTQTACSSTTTTTASTTVSTSTSNDFENIYKVGTKWTAKIEAIGFSQNALAFKVQGIPTANVIPHCTVAIHPNGKASDSNSIRNWYPINTLKLGERVCLNSYDERELSIYKELIEKQDQVKLDSPSKGNLSTGKNKKSKSGADTNNTLKEPSVCFVTLPLDLYETNGLTLSGEIVECGKLSYEIQKAPKKEKIQPYPIIQRVVPELSKAEILKIVPLVTDWINKSNTTEILKIEKYINDNFNDFKK</sequence>
<comment type="caution">
    <text evidence="3">The sequence shown here is derived from an EMBL/GenBank/DDBJ whole genome shotgun (WGS) entry which is preliminary data.</text>
</comment>